<sequence length="290" mass="32867">MGSVDEVLRLPDKQALVQVASSLAGTRGCYIIFIISFPDRDERWAERLPLNQDDSFFQICTRQIQLAHRSPNVPAPRIHGYFDCGSHGYNPVGVGYMLLDWIEGSPMMPWDQLTPAAPYRQKVLDQIADLILIIILECPLDDQTLFYVPLTGTVTFPSHSPTPKSCNLPKLLENVTGAAPPGLSKTHAYLDFAADKRYFLSILAEKEEKRTNGTTITQLMETSSERNFFEMSHHRVRVYREFVSRFCLRTRENVCAALKEVERFLGINPMFSASDEATVRIVQMLEGLLH</sequence>
<dbReference type="EMBL" id="MKZY01000002">
    <property type="protein sequence ID" value="OOO13574.1"/>
    <property type="molecule type" value="Genomic_DNA"/>
</dbReference>
<accession>A0A1S9DX04</accession>
<proteinExistence type="predicted"/>
<gene>
    <name evidence="1" type="ORF">OAory_01013230</name>
</gene>
<dbReference type="Proteomes" id="UP000190312">
    <property type="component" value="Unassembled WGS sequence"/>
</dbReference>
<evidence type="ECO:0000313" key="1">
    <source>
        <dbReference type="EMBL" id="OOO13574.1"/>
    </source>
</evidence>
<name>A0A1S9DX04_ASPOZ</name>
<organism evidence="1 2">
    <name type="scientific">Aspergillus oryzae</name>
    <name type="common">Yellow koji mold</name>
    <dbReference type="NCBI Taxonomy" id="5062"/>
    <lineage>
        <taxon>Eukaryota</taxon>
        <taxon>Fungi</taxon>
        <taxon>Dikarya</taxon>
        <taxon>Ascomycota</taxon>
        <taxon>Pezizomycotina</taxon>
        <taxon>Eurotiomycetes</taxon>
        <taxon>Eurotiomycetidae</taxon>
        <taxon>Eurotiales</taxon>
        <taxon>Aspergillaceae</taxon>
        <taxon>Aspergillus</taxon>
        <taxon>Aspergillus subgen. Circumdati</taxon>
    </lineage>
</organism>
<protein>
    <submittedName>
        <fullName evidence="1">Uncharacterized protein</fullName>
    </submittedName>
</protein>
<dbReference type="OrthoDB" id="5327538at2759"/>
<comment type="caution">
    <text evidence="1">The sequence shown here is derived from an EMBL/GenBank/DDBJ whole genome shotgun (WGS) entry which is preliminary data.</text>
</comment>
<dbReference type="AlphaFoldDB" id="A0A1S9DX04"/>
<reference evidence="1 2" key="1">
    <citation type="submission" date="2016-10" db="EMBL/GenBank/DDBJ databases">
        <title>Genome sequencing of Aspergillus oryzae BCC7051.</title>
        <authorList>
            <person name="Thammarongtham C."/>
            <person name="Vorapreeda T."/>
            <person name="Nookaew I."/>
            <person name="Srisuk T."/>
            <person name="Land M."/>
            <person name="Jeennor S."/>
            <person name="Laoteng K."/>
        </authorList>
    </citation>
    <scope>NUCLEOTIDE SEQUENCE [LARGE SCALE GENOMIC DNA]</scope>
    <source>
        <strain evidence="1 2">BCC7051</strain>
    </source>
</reference>
<evidence type="ECO:0000313" key="2">
    <source>
        <dbReference type="Proteomes" id="UP000190312"/>
    </source>
</evidence>